<feature type="signal peptide" evidence="3">
    <location>
        <begin position="1"/>
        <end position="23"/>
    </location>
</feature>
<evidence type="ECO:0000313" key="5">
    <source>
        <dbReference type="Proteomes" id="UP000294927"/>
    </source>
</evidence>
<evidence type="ECO:0000256" key="1">
    <source>
        <dbReference type="SAM" id="MobiDB-lite"/>
    </source>
</evidence>
<dbReference type="RefSeq" id="WP_133902222.1">
    <property type="nucleotide sequence ID" value="NZ_SOCP01000003.1"/>
</dbReference>
<dbReference type="Proteomes" id="UP000294927">
    <property type="component" value="Unassembled WGS sequence"/>
</dbReference>
<reference evidence="4 5" key="1">
    <citation type="submission" date="2019-03" db="EMBL/GenBank/DDBJ databases">
        <title>Genomic Encyclopedia of Archaeal and Bacterial Type Strains, Phase II (KMG-II): from individual species to whole genera.</title>
        <authorList>
            <person name="Goeker M."/>
        </authorList>
    </citation>
    <scope>NUCLEOTIDE SEQUENCE [LARGE SCALE GENOMIC DNA]</scope>
    <source>
        <strain evidence="4 5">DSM 45499</strain>
    </source>
</reference>
<feature type="compositionally biased region" description="Low complexity" evidence="1">
    <location>
        <begin position="74"/>
        <end position="84"/>
    </location>
</feature>
<feature type="transmembrane region" description="Helical" evidence="2">
    <location>
        <begin position="116"/>
        <end position="138"/>
    </location>
</feature>
<keyword evidence="2" id="KW-0472">Membrane</keyword>
<comment type="caution">
    <text evidence="4">The sequence shown here is derived from an EMBL/GenBank/DDBJ whole genome shotgun (WGS) entry which is preliminary data.</text>
</comment>
<feature type="chain" id="PRO_5020655315" description="LPXTG-motif cell wall-anchored protein" evidence="3">
    <location>
        <begin position="24"/>
        <end position="144"/>
    </location>
</feature>
<keyword evidence="3" id="KW-0732">Signal</keyword>
<gene>
    <name evidence="4" type="ORF">CLV71_103359</name>
</gene>
<sequence length="144" mass="14984">MRALLTASFLLATLLLGTPVATAAPPTPADPPVILTPTEPPPPKPCEARPMPCDLTLPTDEPTGASEPTEPTEDPTTTTQNTGTRTDDPDNTETGNASGQVRSTPVRPTGTDGTEWWLIAVPVLALLALAAAGAVLVVQRSERR</sequence>
<dbReference type="AlphaFoldDB" id="A0A4R7VZM1"/>
<accession>A0A4R7VZM1</accession>
<organism evidence="4 5">
    <name type="scientific">Actinophytocola oryzae</name>
    <dbReference type="NCBI Taxonomy" id="502181"/>
    <lineage>
        <taxon>Bacteria</taxon>
        <taxon>Bacillati</taxon>
        <taxon>Actinomycetota</taxon>
        <taxon>Actinomycetes</taxon>
        <taxon>Pseudonocardiales</taxon>
        <taxon>Pseudonocardiaceae</taxon>
    </lineage>
</organism>
<evidence type="ECO:0008006" key="6">
    <source>
        <dbReference type="Google" id="ProtNLM"/>
    </source>
</evidence>
<feature type="compositionally biased region" description="Polar residues" evidence="1">
    <location>
        <begin position="92"/>
        <end position="103"/>
    </location>
</feature>
<evidence type="ECO:0000256" key="3">
    <source>
        <dbReference type="SAM" id="SignalP"/>
    </source>
</evidence>
<evidence type="ECO:0000256" key="2">
    <source>
        <dbReference type="SAM" id="Phobius"/>
    </source>
</evidence>
<dbReference type="EMBL" id="SOCP01000003">
    <property type="protein sequence ID" value="TDV55118.1"/>
    <property type="molecule type" value="Genomic_DNA"/>
</dbReference>
<proteinExistence type="predicted"/>
<protein>
    <recommendedName>
        <fullName evidence="6">LPXTG-motif cell wall-anchored protein</fullName>
    </recommendedName>
</protein>
<name>A0A4R7VZM1_9PSEU</name>
<keyword evidence="5" id="KW-1185">Reference proteome</keyword>
<keyword evidence="2" id="KW-1133">Transmembrane helix</keyword>
<feature type="region of interest" description="Disordered" evidence="1">
    <location>
        <begin position="22"/>
        <end position="112"/>
    </location>
</feature>
<keyword evidence="2" id="KW-0812">Transmembrane</keyword>
<evidence type="ECO:0000313" key="4">
    <source>
        <dbReference type="EMBL" id="TDV55118.1"/>
    </source>
</evidence>